<name>A0A8H5MDT8_9AGAR</name>
<gene>
    <name evidence="3" type="ORF">D9757_002794</name>
</gene>
<accession>A0A8H5MDT8</accession>
<comment type="caution">
    <text evidence="3">The sequence shown here is derived from an EMBL/GenBank/DDBJ whole genome shotgun (WGS) entry which is preliminary data.</text>
</comment>
<evidence type="ECO:0000313" key="4">
    <source>
        <dbReference type="Proteomes" id="UP000518752"/>
    </source>
</evidence>
<feature type="region of interest" description="Disordered" evidence="1">
    <location>
        <begin position="198"/>
        <end position="220"/>
    </location>
</feature>
<proteinExistence type="predicted"/>
<sequence>MLLVRAHQHLLLLLITLVSLALRVEAGQGFTNGLAIIDAPNPGSPGHAGSALSIAIDVIRLTSSTRAHDPDFEYCLQISGNGQLAIGSDASNPASMAATHFSLLEIYLVSAETSLNVTVSNGSTLLTQEPGSSVKHLNWPVPNCIPAGNYNLTFYETSSIQGQPHFIITPIPVPIQNPNPSKNPCSQTAGIAVNSLQGQPQAQNPLSQPVSPGGGQMSSTSSGPAFITITLSGPLPFPVQPTVTVTPSASPTTVFIVSMTTETVTTTGPSGFITKTITTAAWSSTVAVTQNAEGFLPVNAGSRPLRVGVASLFSIWFSVVLWTLLV</sequence>
<evidence type="ECO:0000256" key="1">
    <source>
        <dbReference type="SAM" id="MobiDB-lite"/>
    </source>
</evidence>
<keyword evidence="4" id="KW-1185">Reference proteome</keyword>
<dbReference type="Proteomes" id="UP000518752">
    <property type="component" value="Unassembled WGS sequence"/>
</dbReference>
<evidence type="ECO:0000313" key="3">
    <source>
        <dbReference type="EMBL" id="KAF5390322.1"/>
    </source>
</evidence>
<feature type="signal peptide" evidence="2">
    <location>
        <begin position="1"/>
        <end position="26"/>
    </location>
</feature>
<organism evidence="3 4">
    <name type="scientific">Collybiopsis confluens</name>
    <dbReference type="NCBI Taxonomy" id="2823264"/>
    <lineage>
        <taxon>Eukaryota</taxon>
        <taxon>Fungi</taxon>
        <taxon>Dikarya</taxon>
        <taxon>Basidiomycota</taxon>
        <taxon>Agaricomycotina</taxon>
        <taxon>Agaricomycetes</taxon>
        <taxon>Agaricomycetidae</taxon>
        <taxon>Agaricales</taxon>
        <taxon>Marasmiineae</taxon>
        <taxon>Omphalotaceae</taxon>
        <taxon>Collybiopsis</taxon>
    </lineage>
</organism>
<feature type="compositionally biased region" description="Polar residues" evidence="1">
    <location>
        <begin position="198"/>
        <end position="210"/>
    </location>
</feature>
<dbReference type="EMBL" id="JAACJN010000016">
    <property type="protein sequence ID" value="KAF5390322.1"/>
    <property type="molecule type" value="Genomic_DNA"/>
</dbReference>
<dbReference type="OrthoDB" id="3267335at2759"/>
<protein>
    <submittedName>
        <fullName evidence="3">Uncharacterized protein</fullName>
    </submittedName>
</protein>
<feature type="chain" id="PRO_5034979114" evidence="2">
    <location>
        <begin position="27"/>
        <end position="326"/>
    </location>
</feature>
<keyword evidence="2" id="KW-0732">Signal</keyword>
<dbReference type="AlphaFoldDB" id="A0A8H5MDT8"/>
<reference evidence="3 4" key="1">
    <citation type="journal article" date="2020" name="ISME J.">
        <title>Uncovering the hidden diversity of litter-decomposition mechanisms in mushroom-forming fungi.</title>
        <authorList>
            <person name="Floudas D."/>
            <person name="Bentzer J."/>
            <person name="Ahren D."/>
            <person name="Johansson T."/>
            <person name="Persson P."/>
            <person name="Tunlid A."/>
        </authorList>
    </citation>
    <scope>NUCLEOTIDE SEQUENCE [LARGE SCALE GENOMIC DNA]</scope>
    <source>
        <strain evidence="3 4">CBS 406.79</strain>
    </source>
</reference>
<evidence type="ECO:0000256" key="2">
    <source>
        <dbReference type="SAM" id="SignalP"/>
    </source>
</evidence>